<dbReference type="GO" id="GO:0003700">
    <property type="term" value="F:DNA-binding transcription factor activity"/>
    <property type="evidence" value="ECO:0007669"/>
    <property type="project" value="InterPro"/>
</dbReference>
<dbReference type="PANTHER" id="PTHR43280">
    <property type="entry name" value="ARAC-FAMILY TRANSCRIPTIONAL REGULATOR"/>
    <property type="match status" value="1"/>
</dbReference>
<proteinExistence type="predicted"/>
<dbReference type="SMART" id="SM00342">
    <property type="entry name" value="HTH_ARAC"/>
    <property type="match status" value="1"/>
</dbReference>
<keyword evidence="1" id="KW-0805">Transcription regulation</keyword>
<gene>
    <name evidence="5" type="ORF">BKM63_00155</name>
</gene>
<dbReference type="Gene3D" id="1.10.10.60">
    <property type="entry name" value="Homeodomain-like"/>
    <property type="match status" value="1"/>
</dbReference>
<dbReference type="Pfam" id="PF12833">
    <property type="entry name" value="HTH_18"/>
    <property type="match status" value="1"/>
</dbReference>
<protein>
    <submittedName>
        <fullName evidence="5">DNA-binding protein</fullName>
    </submittedName>
</protein>
<dbReference type="Proteomes" id="UP000182826">
    <property type="component" value="Unassembled WGS sequence"/>
</dbReference>
<dbReference type="InterPro" id="IPR018060">
    <property type="entry name" value="HTH_AraC"/>
</dbReference>
<dbReference type="OrthoDB" id="2585681at2"/>
<reference evidence="5 6" key="1">
    <citation type="submission" date="2016-10" db="EMBL/GenBank/DDBJ databases">
        <title>Draft Genome Sequence of Rhizobacteria Flavobacterium johnsoniae CI04.</title>
        <authorList>
            <person name="Bravo J.I."/>
            <person name="Lozano G.L."/>
            <person name="Handelsman J."/>
        </authorList>
    </citation>
    <scope>NUCLEOTIDE SEQUENCE [LARGE SCALE GENOMIC DNA]</scope>
    <source>
        <strain evidence="5 6">CI04</strain>
    </source>
</reference>
<dbReference type="PROSITE" id="PS01124">
    <property type="entry name" value="HTH_ARAC_FAMILY_2"/>
    <property type="match status" value="1"/>
</dbReference>
<dbReference type="InterPro" id="IPR020449">
    <property type="entry name" value="Tscrpt_reg_AraC-type_HTH"/>
</dbReference>
<dbReference type="InterPro" id="IPR009057">
    <property type="entry name" value="Homeodomain-like_sf"/>
</dbReference>
<keyword evidence="2 5" id="KW-0238">DNA-binding</keyword>
<accession>A0A1J7CQ62</accession>
<sequence length="294" mass="34371">MEKPIQILSAYEYKLQFLPRVTAYTLQDKSQLQLYRIEDYLKEIVIPVAPYRTSFNFMLFITDGYIKQQLETENHLIGPGQILNIKQGSITRTHELSENVKGFYLIYENDIISSIALNRQDSIFLVSDSVITIQENSFGFLVKTFELLEEELHNPCVQEDICTTIFRAIMLKIIKQTTHKSPCMARELDITYKFREKLQQEHKDHKNVFFYAKELNISETYLNKCIKKATGKPPKQWINEICVQHSQILLCDLGREIADVAYELNFHSISHFSRVFKKVTSKSPSAFRLEILNK</sequence>
<evidence type="ECO:0000313" key="5">
    <source>
        <dbReference type="EMBL" id="OIV43656.1"/>
    </source>
</evidence>
<evidence type="ECO:0000313" key="6">
    <source>
        <dbReference type="Proteomes" id="UP000182826"/>
    </source>
</evidence>
<evidence type="ECO:0000256" key="2">
    <source>
        <dbReference type="ARBA" id="ARBA00023125"/>
    </source>
</evidence>
<evidence type="ECO:0000256" key="1">
    <source>
        <dbReference type="ARBA" id="ARBA00023015"/>
    </source>
</evidence>
<evidence type="ECO:0000259" key="4">
    <source>
        <dbReference type="PROSITE" id="PS01124"/>
    </source>
</evidence>
<organism evidence="5 6">
    <name type="scientific">Flavobacterium johnsoniae</name>
    <name type="common">Cytophaga johnsonae</name>
    <dbReference type="NCBI Taxonomy" id="986"/>
    <lineage>
        <taxon>Bacteria</taxon>
        <taxon>Pseudomonadati</taxon>
        <taxon>Bacteroidota</taxon>
        <taxon>Flavobacteriia</taxon>
        <taxon>Flavobacteriales</taxon>
        <taxon>Flavobacteriaceae</taxon>
        <taxon>Flavobacterium</taxon>
    </lineage>
</organism>
<evidence type="ECO:0000256" key="3">
    <source>
        <dbReference type="ARBA" id="ARBA00023163"/>
    </source>
</evidence>
<comment type="caution">
    <text evidence="5">The sequence shown here is derived from an EMBL/GenBank/DDBJ whole genome shotgun (WGS) entry which is preliminary data.</text>
</comment>
<dbReference type="SUPFAM" id="SSF46689">
    <property type="entry name" value="Homeodomain-like"/>
    <property type="match status" value="1"/>
</dbReference>
<dbReference type="EMBL" id="MLFK01000001">
    <property type="protein sequence ID" value="OIV43656.1"/>
    <property type="molecule type" value="Genomic_DNA"/>
</dbReference>
<keyword evidence="6" id="KW-1185">Reference proteome</keyword>
<keyword evidence="3" id="KW-0804">Transcription</keyword>
<feature type="domain" description="HTH araC/xylS-type" evidence="4">
    <location>
        <begin position="192"/>
        <end position="290"/>
    </location>
</feature>
<dbReference type="PRINTS" id="PR00032">
    <property type="entry name" value="HTHARAC"/>
</dbReference>
<dbReference type="PANTHER" id="PTHR43280:SF32">
    <property type="entry name" value="TRANSCRIPTIONAL REGULATORY PROTEIN"/>
    <property type="match status" value="1"/>
</dbReference>
<dbReference type="RefSeq" id="WP_071634615.1">
    <property type="nucleotide sequence ID" value="NZ_MLFK01000001.1"/>
</dbReference>
<dbReference type="AlphaFoldDB" id="A0A1J7CQ62"/>
<name>A0A1J7CQ62_FLAJO</name>
<dbReference type="GO" id="GO:0043565">
    <property type="term" value="F:sequence-specific DNA binding"/>
    <property type="evidence" value="ECO:0007669"/>
    <property type="project" value="InterPro"/>
</dbReference>